<keyword evidence="1" id="KW-0812">Transmembrane</keyword>
<feature type="transmembrane region" description="Helical" evidence="1">
    <location>
        <begin position="58"/>
        <end position="86"/>
    </location>
</feature>
<evidence type="ECO:0000313" key="2">
    <source>
        <dbReference type="EMBL" id="VDO34818.1"/>
    </source>
</evidence>
<accession>A0A0N4WCZ6</accession>
<sequence>MSSRYSGSMIVCDDFEIDNNNFYFILMHLLSVFAIAFNAFAIYCILYKSTKQMGIYKWYLLAYQLSSTVFDITYMIFTLPVIFFPVPMGYAASWFARMFSISGHTAVQMVVTACLCLVASIVNLFVYRCHVIIPNYHFLKYYCWPFMVALTSIARCSSDSYLYLFTANIWSVKEYTCAKSAAFLPQLYFYTPHRLERPAIAATTVGSISGIICVTCIVMSSYFLRQNGKLSEKTRQMQRRFLLYLCIQVSHVLSSTAVYEVFKRLIS</sequence>
<reference evidence="4" key="1">
    <citation type="submission" date="2017-02" db="UniProtKB">
        <authorList>
            <consortium name="WormBaseParasite"/>
        </authorList>
    </citation>
    <scope>IDENTIFICATION</scope>
</reference>
<dbReference type="Proteomes" id="UP000268014">
    <property type="component" value="Unassembled WGS sequence"/>
</dbReference>
<reference evidence="2 3" key="2">
    <citation type="submission" date="2018-11" db="EMBL/GenBank/DDBJ databases">
        <authorList>
            <consortium name="Pathogen Informatics"/>
        </authorList>
    </citation>
    <scope>NUCLEOTIDE SEQUENCE [LARGE SCALE GENOMIC DNA]</scope>
    <source>
        <strain evidence="2 3">MHpl1</strain>
    </source>
</reference>
<dbReference type="PANTHER" id="PTHR46891">
    <property type="entry name" value="SERPENTINE RECEPTOR, CLASS H-RELATED"/>
    <property type="match status" value="1"/>
</dbReference>
<protein>
    <submittedName>
        <fullName evidence="4">Serpentine Receptor, class T</fullName>
    </submittedName>
</protein>
<evidence type="ECO:0000313" key="3">
    <source>
        <dbReference type="Proteomes" id="UP000268014"/>
    </source>
</evidence>
<organism evidence="4">
    <name type="scientific">Haemonchus placei</name>
    <name type="common">Barber's pole worm</name>
    <dbReference type="NCBI Taxonomy" id="6290"/>
    <lineage>
        <taxon>Eukaryota</taxon>
        <taxon>Metazoa</taxon>
        <taxon>Ecdysozoa</taxon>
        <taxon>Nematoda</taxon>
        <taxon>Chromadorea</taxon>
        <taxon>Rhabditida</taxon>
        <taxon>Rhabditina</taxon>
        <taxon>Rhabditomorpha</taxon>
        <taxon>Strongyloidea</taxon>
        <taxon>Trichostrongylidae</taxon>
        <taxon>Haemonchus</taxon>
    </lineage>
</organism>
<dbReference type="OMA" id="FTANIWS"/>
<keyword evidence="3" id="KW-1185">Reference proteome</keyword>
<name>A0A0N4WCZ6_HAEPC</name>
<keyword evidence="1" id="KW-0472">Membrane</keyword>
<dbReference type="EMBL" id="UZAF01016858">
    <property type="protein sequence ID" value="VDO34818.1"/>
    <property type="molecule type" value="Genomic_DNA"/>
</dbReference>
<evidence type="ECO:0000256" key="1">
    <source>
        <dbReference type="SAM" id="Phobius"/>
    </source>
</evidence>
<feature type="transmembrane region" description="Helical" evidence="1">
    <location>
        <begin position="22"/>
        <end position="46"/>
    </location>
</feature>
<dbReference type="WBParaSite" id="HPLM_0000842701-mRNA-1">
    <property type="protein sequence ID" value="HPLM_0000842701-mRNA-1"/>
    <property type="gene ID" value="HPLM_0000842701"/>
</dbReference>
<evidence type="ECO:0000313" key="4">
    <source>
        <dbReference type="WBParaSite" id="HPLM_0000842701-mRNA-1"/>
    </source>
</evidence>
<feature type="transmembrane region" description="Helical" evidence="1">
    <location>
        <begin position="241"/>
        <end position="262"/>
    </location>
</feature>
<feature type="transmembrane region" description="Helical" evidence="1">
    <location>
        <begin position="138"/>
        <end position="155"/>
    </location>
</feature>
<dbReference type="AlphaFoldDB" id="A0A0N4WCZ6"/>
<dbReference type="OrthoDB" id="5874478at2759"/>
<proteinExistence type="predicted"/>
<feature type="transmembrane region" description="Helical" evidence="1">
    <location>
        <begin position="199"/>
        <end position="220"/>
    </location>
</feature>
<dbReference type="InterPro" id="IPR019422">
    <property type="entry name" value="7TM_GPCR_serpentine_rcpt_Srh"/>
</dbReference>
<gene>
    <name evidence="2" type="ORF">HPLM_LOCUS8419</name>
</gene>
<feature type="transmembrane region" description="Helical" evidence="1">
    <location>
        <begin position="106"/>
        <end position="126"/>
    </location>
</feature>
<keyword evidence="1" id="KW-1133">Transmembrane helix</keyword>
<dbReference type="Pfam" id="PF10318">
    <property type="entry name" value="7TM_GPCR_Srh"/>
    <property type="match status" value="1"/>
</dbReference>